<feature type="region of interest" description="Disordered" evidence="13">
    <location>
        <begin position="200"/>
        <end position="236"/>
    </location>
</feature>
<evidence type="ECO:0000256" key="3">
    <source>
        <dbReference type="ARBA" id="ARBA00022723"/>
    </source>
</evidence>
<dbReference type="GO" id="GO:0008270">
    <property type="term" value="F:zinc ion binding"/>
    <property type="evidence" value="ECO:0007669"/>
    <property type="project" value="UniProtKB-KW"/>
</dbReference>
<dbReference type="InParanoid" id="A0A7E5WTU9"/>
<evidence type="ECO:0000313" key="15">
    <source>
        <dbReference type="Proteomes" id="UP000322000"/>
    </source>
</evidence>
<evidence type="ECO:0000256" key="8">
    <source>
        <dbReference type="ARBA" id="ARBA00023125"/>
    </source>
</evidence>
<gene>
    <name evidence="16" type="primary">LOC113505464</name>
</gene>
<evidence type="ECO:0000256" key="10">
    <source>
        <dbReference type="ARBA" id="ARBA00023242"/>
    </source>
</evidence>
<dbReference type="InterPro" id="IPR006612">
    <property type="entry name" value="THAP_Znf"/>
</dbReference>
<evidence type="ECO:0000313" key="16">
    <source>
        <dbReference type="RefSeq" id="XP_026743974.1"/>
    </source>
</evidence>
<dbReference type="GeneID" id="113505464"/>
<keyword evidence="8 12" id="KW-0238">DNA-binding</keyword>
<name>A0A7E5WTU9_TRINI</name>
<feature type="compositionally biased region" description="Polar residues" evidence="13">
    <location>
        <begin position="264"/>
        <end position="278"/>
    </location>
</feature>
<evidence type="ECO:0000256" key="4">
    <source>
        <dbReference type="ARBA" id="ARBA00022771"/>
    </source>
</evidence>
<feature type="compositionally biased region" description="Acidic residues" evidence="13">
    <location>
        <begin position="463"/>
        <end position="472"/>
    </location>
</feature>
<dbReference type="SUPFAM" id="SSF57716">
    <property type="entry name" value="Glucocorticoid receptor-like (DNA-binding domain)"/>
    <property type="match status" value="1"/>
</dbReference>
<feature type="domain" description="THAP-type" evidence="14">
    <location>
        <begin position="1"/>
        <end position="80"/>
    </location>
</feature>
<dbReference type="InterPro" id="IPR038441">
    <property type="entry name" value="THAP_Znf_sf"/>
</dbReference>
<keyword evidence="3" id="KW-0479">Metal-binding</keyword>
<evidence type="ECO:0000256" key="6">
    <source>
        <dbReference type="ARBA" id="ARBA00023015"/>
    </source>
</evidence>
<dbReference type="PANTHER" id="PTHR46600:SF1">
    <property type="entry name" value="THAP DOMAIN-CONTAINING PROTEIN 1"/>
    <property type="match status" value="1"/>
</dbReference>
<keyword evidence="15" id="KW-1185">Reference proteome</keyword>
<evidence type="ECO:0000256" key="9">
    <source>
        <dbReference type="ARBA" id="ARBA00023163"/>
    </source>
</evidence>
<comment type="subcellular location">
    <subcellularLocation>
        <location evidence="1">Nucleus</location>
        <location evidence="1">Nucleoplasm</location>
    </subcellularLocation>
</comment>
<evidence type="ECO:0000256" key="13">
    <source>
        <dbReference type="SAM" id="MobiDB-lite"/>
    </source>
</evidence>
<evidence type="ECO:0000256" key="12">
    <source>
        <dbReference type="PROSITE-ProRule" id="PRU00309"/>
    </source>
</evidence>
<proteinExistence type="inferred from homology"/>
<keyword evidence="7" id="KW-0175">Coiled coil</keyword>
<keyword evidence="9" id="KW-0804">Transcription</keyword>
<evidence type="ECO:0000256" key="5">
    <source>
        <dbReference type="ARBA" id="ARBA00022833"/>
    </source>
</evidence>
<keyword evidence="4 12" id="KW-0863">Zinc-finger</keyword>
<evidence type="ECO:0000256" key="1">
    <source>
        <dbReference type="ARBA" id="ARBA00004642"/>
    </source>
</evidence>
<feature type="compositionally biased region" description="Basic and acidic residues" evidence="13">
    <location>
        <begin position="218"/>
        <end position="236"/>
    </location>
</feature>
<comment type="similarity">
    <text evidence="2">Belongs to the THAP1 family.</text>
</comment>
<dbReference type="PROSITE" id="PS50950">
    <property type="entry name" value="ZF_THAP"/>
    <property type="match status" value="1"/>
</dbReference>
<evidence type="ECO:0000256" key="11">
    <source>
        <dbReference type="ARBA" id="ARBA00023306"/>
    </source>
</evidence>
<protein>
    <submittedName>
        <fullName evidence="16">Uncharacterized protein LOC113505464 isoform X1</fullName>
    </submittedName>
</protein>
<dbReference type="OrthoDB" id="5982876at2759"/>
<dbReference type="SMART" id="SM00980">
    <property type="entry name" value="THAP"/>
    <property type="match status" value="1"/>
</dbReference>
<evidence type="ECO:0000256" key="2">
    <source>
        <dbReference type="ARBA" id="ARBA00006177"/>
    </source>
</evidence>
<dbReference type="InterPro" id="IPR026516">
    <property type="entry name" value="THAP1/10"/>
</dbReference>
<dbReference type="AlphaFoldDB" id="A0A7E5WTU9"/>
<dbReference type="Pfam" id="PF05485">
    <property type="entry name" value="THAP"/>
    <property type="match status" value="1"/>
</dbReference>
<dbReference type="PANTHER" id="PTHR46600">
    <property type="entry name" value="THAP DOMAIN-CONTAINING"/>
    <property type="match status" value="1"/>
</dbReference>
<feature type="compositionally biased region" description="Basic residues" evidence="13">
    <location>
        <begin position="443"/>
        <end position="457"/>
    </location>
</feature>
<dbReference type="KEGG" id="tnl:113505464"/>
<keyword evidence="11" id="KW-0131">Cell cycle</keyword>
<organism evidence="15 16">
    <name type="scientific">Trichoplusia ni</name>
    <name type="common">Cabbage looper</name>
    <dbReference type="NCBI Taxonomy" id="7111"/>
    <lineage>
        <taxon>Eukaryota</taxon>
        <taxon>Metazoa</taxon>
        <taxon>Ecdysozoa</taxon>
        <taxon>Arthropoda</taxon>
        <taxon>Hexapoda</taxon>
        <taxon>Insecta</taxon>
        <taxon>Pterygota</taxon>
        <taxon>Neoptera</taxon>
        <taxon>Endopterygota</taxon>
        <taxon>Lepidoptera</taxon>
        <taxon>Glossata</taxon>
        <taxon>Ditrysia</taxon>
        <taxon>Noctuoidea</taxon>
        <taxon>Noctuidae</taxon>
        <taxon>Plusiinae</taxon>
        <taxon>Trichoplusia</taxon>
    </lineage>
</organism>
<feature type="region of interest" description="Disordered" evidence="13">
    <location>
        <begin position="442"/>
        <end position="489"/>
    </location>
</feature>
<dbReference type="GO" id="GO:0005654">
    <property type="term" value="C:nucleoplasm"/>
    <property type="evidence" value="ECO:0007669"/>
    <property type="project" value="UniProtKB-SubCell"/>
</dbReference>
<feature type="region of interest" description="Disordered" evidence="13">
    <location>
        <begin position="257"/>
        <end position="279"/>
    </location>
</feature>
<keyword evidence="5" id="KW-0862">Zinc</keyword>
<evidence type="ECO:0000259" key="14">
    <source>
        <dbReference type="PROSITE" id="PS50950"/>
    </source>
</evidence>
<evidence type="ECO:0000256" key="7">
    <source>
        <dbReference type="ARBA" id="ARBA00023054"/>
    </source>
</evidence>
<feature type="compositionally biased region" description="Polar residues" evidence="13">
    <location>
        <begin position="538"/>
        <end position="553"/>
    </location>
</feature>
<dbReference type="GO" id="GO:0043565">
    <property type="term" value="F:sequence-specific DNA binding"/>
    <property type="evidence" value="ECO:0007669"/>
    <property type="project" value="InterPro"/>
</dbReference>
<feature type="region of interest" description="Disordered" evidence="13">
    <location>
        <begin position="530"/>
        <end position="561"/>
    </location>
</feature>
<sequence length="590" mass="67637">MVQCSVVGCKSRSERKMENITFHVFPKALILREIWIRATGRQNWQPQLHSRICSIHFERNLFRKTAHRVYLDKFPVPKFLIHLEKDIRNYMKYKMGFSSKILLSEKTLPSKFHCQEDYKRLGESDRQSAVVVQRKRKREKELVRHVEEGCHLEVQNMKDTVQKGVNIVRDEIKPDEDTSGAQGRKTTTDILQMIDKSIQSENETQCHMGSVPPGDVPSRCDSRKQTEEEQAEKTAEGKIGNWITLYRSATSSSFHDASGDPVVSASTSNQPVQSNEKQLITRETRTEHNETYENLADNRQIMVKIEDEEILEKIQNSINYETKTVPQHVEDKVKTDRPRRTQVRKNVLEVTNVVCGSKRKKEVTLKRKVICSPKVYQNALATKVDTIIARVYHFFKKEYDFLAKKYGKLLDLTPFSKHKERTAQATGFHINVVEKAVAEVVKKPGKKPKKKKRKKNIKKIEVEDNSETETGDETFGSGEEMANPAAEPSLTKELRAARKLRSLRDHSYALPISECPDVTPKVEPIEQLSEPNIGLPSEDTSSVNETSTLTSALPETDPLKIEDSFEDTEYLLEDLADIKEEIEFSDEGFS</sequence>
<keyword evidence="10" id="KW-0539">Nucleus</keyword>
<dbReference type="Gene3D" id="6.20.210.20">
    <property type="entry name" value="THAP domain"/>
    <property type="match status" value="1"/>
</dbReference>
<accession>A0A7E5WTU9</accession>
<dbReference type="Proteomes" id="UP000322000">
    <property type="component" value="Chromosome 26"/>
</dbReference>
<reference evidence="16" key="1">
    <citation type="submission" date="2025-08" db="UniProtKB">
        <authorList>
            <consortium name="RefSeq"/>
        </authorList>
    </citation>
    <scope>IDENTIFICATION</scope>
</reference>
<dbReference type="RefSeq" id="XP_026743974.1">
    <property type="nucleotide sequence ID" value="XM_026888173.1"/>
</dbReference>
<keyword evidence="6" id="KW-0805">Transcription regulation</keyword>